<reference evidence="1" key="1">
    <citation type="submission" date="2016-10" db="EMBL/GenBank/DDBJ databases">
        <authorList>
            <person name="de Groot N.N."/>
        </authorList>
    </citation>
    <scope>NUCLEOTIDE SEQUENCE</scope>
</reference>
<dbReference type="Gene3D" id="3.20.20.60">
    <property type="entry name" value="Phosphoenolpyruvate-binding domains"/>
    <property type="match status" value="1"/>
</dbReference>
<dbReference type="Pfam" id="PF13714">
    <property type="entry name" value="PEP_mutase"/>
    <property type="match status" value="1"/>
</dbReference>
<dbReference type="EC" id="2.7.8.23" evidence="1"/>
<sequence>MTNYDKFKALHCQNTAFILGNAHNVHSALIFEKLGYQAIGTSSAAIASSLGLEDGEKMHFSQLVEVVKSIVSKINLPLTVDLEGGYSRNIDTLCANVHTLAKLGVVGINLEDSITDGKRKIVDAHSFTNVIQRIKSYLDMHHIQMFVNIRTDFYIMGLDSPLKNTLKRIKLYEQVGIDGIFVPCITDLNDIEQVVSATKLPINVMSVADLIDFNTLSNIGVKRVSTGPFNYHIMMQFFEKNAQKIINANTFDPLFQQ</sequence>
<proteinExistence type="predicted"/>
<gene>
    <name evidence="1" type="ORF">MNB_SUP05-SYMBIONT-4-869</name>
</gene>
<dbReference type="PANTHER" id="PTHR42905">
    <property type="entry name" value="PHOSPHOENOLPYRUVATE CARBOXYLASE"/>
    <property type="match status" value="1"/>
</dbReference>
<dbReference type="CDD" id="cd00377">
    <property type="entry name" value="ICL_PEPM"/>
    <property type="match status" value="1"/>
</dbReference>
<dbReference type="InterPro" id="IPR039556">
    <property type="entry name" value="ICL/PEPM"/>
</dbReference>
<dbReference type="InterPro" id="IPR015813">
    <property type="entry name" value="Pyrv/PenolPyrv_kinase-like_dom"/>
</dbReference>
<dbReference type="GO" id="GO:0008807">
    <property type="term" value="F:carboxyvinyl-carboxyphosphonate phosphorylmutase activity"/>
    <property type="evidence" value="ECO:0007669"/>
    <property type="project" value="UniProtKB-EC"/>
</dbReference>
<dbReference type="InterPro" id="IPR040442">
    <property type="entry name" value="Pyrv_kinase-like_dom_sf"/>
</dbReference>
<dbReference type="PANTHER" id="PTHR42905:SF16">
    <property type="entry name" value="CARBOXYPHOSPHONOENOLPYRUVATE PHOSPHONOMUTASE-LIKE PROTEIN (AFU_ORTHOLOGUE AFUA_5G07230)"/>
    <property type="match status" value="1"/>
</dbReference>
<protein>
    <submittedName>
        <fullName evidence="1">Probable carboxyvinyl-carboxyphosphonate phosphorylmutase</fullName>
        <ecNumber evidence="1">2.7.8.23</ecNumber>
    </submittedName>
</protein>
<dbReference type="EMBL" id="FPHY01000043">
    <property type="protein sequence ID" value="SFV85702.1"/>
    <property type="molecule type" value="Genomic_DNA"/>
</dbReference>
<dbReference type="AlphaFoldDB" id="A0A1W1DVD3"/>
<dbReference type="SUPFAM" id="SSF51621">
    <property type="entry name" value="Phosphoenolpyruvate/pyruvate domain"/>
    <property type="match status" value="1"/>
</dbReference>
<organism evidence="1">
    <name type="scientific">hydrothermal vent metagenome</name>
    <dbReference type="NCBI Taxonomy" id="652676"/>
    <lineage>
        <taxon>unclassified sequences</taxon>
        <taxon>metagenomes</taxon>
        <taxon>ecological metagenomes</taxon>
    </lineage>
</organism>
<accession>A0A1W1DVD3</accession>
<name>A0A1W1DVD3_9ZZZZ</name>
<evidence type="ECO:0000313" key="1">
    <source>
        <dbReference type="EMBL" id="SFV85702.1"/>
    </source>
</evidence>
<keyword evidence="1" id="KW-0808">Transferase</keyword>